<evidence type="ECO:0000256" key="2">
    <source>
        <dbReference type="ARBA" id="ARBA00022603"/>
    </source>
</evidence>
<dbReference type="RefSeq" id="WP_273305170.1">
    <property type="nucleotide sequence ID" value="NZ_DYUD01000007.1"/>
</dbReference>
<evidence type="ECO:0000256" key="1">
    <source>
        <dbReference type="ARBA" id="ARBA00011900"/>
    </source>
</evidence>
<comment type="caution">
    <text evidence="9">The sequence shown here is derived from an EMBL/GenBank/DDBJ whole genome shotgun (WGS) entry which is preliminary data.</text>
</comment>
<dbReference type="PANTHER" id="PTHR33841:SF6">
    <property type="entry name" value="TYPE II METHYLTRANSFERASE M.HINDII"/>
    <property type="match status" value="1"/>
</dbReference>
<name>A0A921MQ11_9BACT</name>
<organism evidence="9 10">
    <name type="scientific">Barnesiella viscericola</name>
    <dbReference type="NCBI Taxonomy" id="397865"/>
    <lineage>
        <taxon>Bacteria</taxon>
        <taxon>Pseudomonadati</taxon>
        <taxon>Bacteroidota</taxon>
        <taxon>Bacteroidia</taxon>
        <taxon>Bacteroidales</taxon>
        <taxon>Barnesiellaceae</taxon>
        <taxon>Barnesiella</taxon>
    </lineage>
</organism>
<evidence type="ECO:0000313" key="10">
    <source>
        <dbReference type="Proteomes" id="UP000757103"/>
    </source>
</evidence>
<dbReference type="EC" id="2.1.1.72" evidence="1"/>
<dbReference type="CDD" id="cd02440">
    <property type="entry name" value="AdoMet_MTases"/>
    <property type="match status" value="1"/>
</dbReference>
<dbReference type="Pfam" id="PF07669">
    <property type="entry name" value="Eco57I"/>
    <property type="match status" value="1"/>
</dbReference>
<dbReference type="Gene3D" id="3.40.50.150">
    <property type="entry name" value="Vaccinia Virus protein VP39"/>
    <property type="match status" value="1"/>
</dbReference>
<dbReference type="PROSITE" id="PS00092">
    <property type="entry name" value="N6_MTASE"/>
    <property type="match status" value="1"/>
</dbReference>
<accession>A0A921MQ11</accession>
<comment type="catalytic activity">
    <reaction evidence="7">
        <text>a 2'-deoxyadenosine in DNA + S-adenosyl-L-methionine = an N(6)-methyl-2'-deoxyadenosine in DNA + S-adenosyl-L-homocysteine + H(+)</text>
        <dbReference type="Rhea" id="RHEA:15197"/>
        <dbReference type="Rhea" id="RHEA-COMP:12418"/>
        <dbReference type="Rhea" id="RHEA-COMP:12419"/>
        <dbReference type="ChEBI" id="CHEBI:15378"/>
        <dbReference type="ChEBI" id="CHEBI:57856"/>
        <dbReference type="ChEBI" id="CHEBI:59789"/>
        <dbReference type="ChEBI" id="CHEBI:90615"/>
        <dbReference type="ChEBI" id="CHEBI:90616"/>
        <dbReference type="EC" id="2.1.1.72"/>
    </reaction>
</comment>
<dbReference type="InterPro" id="IPR011639">
    <property type="entry name" value="MethylTrfase_TaqI-like_dom"/>
</dbReference>
<keyword evidence="6" id="KW-0238">DNA-binding</keyword>
<dbReference type="Proteomes" id="UP000757103">
    <property type="component" value="Unassembled WGS sequence"/>
</dbReference>
<evidence type="ECO:0000259" key="8">
    <source>
        <dbReference type="Pfam" id="PF07669"/>
    </source>
</evidence>
<reference evidence="9" key="1">
    <citation type="journal article" date="2021" name="PeerJ">
        <title>Extensive microbial diversity within the chicken gut microbiome revealed by metagenomics and culture.</title>
        <authorList>
            <person name="Gilroy R."/>
            <person name="Ravi A."/>
            <person name="Getino M."/>
            <person name="Pursley I."/>
            <person name="Horton D.L."/>
            <person name="Alikhan N.F."/>
            <person name="Baker D."/>
            <person name="Gharbi K."/>
            <person name="Hall N."/>
            <person name="Watson M."/>
            <person name="Adriaenssens E.M."/>
            <person name="Foster-Nyarko E."/>
            <person name="Jarju S."/>
            <person name="Secka A."/>
            <person name="Antonio M."/>
            <person name="Oren A."/>
            <person name="Chaudhuri R.R."/>
            <person name="La Ragione R."/>
            <person name="Hildebrand F."/>
            <person name="Pallen M.J."/>
        </authorList>
    </citation>
    <scope>NUCLEOTIDE SEQUENCE</scope>
    <source>
        <strain evidence="9">CHK121-7720</strain>
    </source>
</reference>
<evidence type="ECO:0000256" key="3">
    <source>
        <dbReference type="ARBA" id="ARBA00022679"/>
    </source>
</evidence>
<dbReference type="PANTHER" id="PTHR33841">
    <property type="entry name" value="DNA METHYLTRANSFERASE YEEA-RELATED"/>
    <property type="match status" value="1"/>
</dbReference>
<dbReference type="GO" id="GO:0032259">
    <property type="term" value="P:methylation"/>
    <property type="evidence" value="ECO:0007669"/>
    <property type="project" value="UniProtKB-KW"/>
</dbReference>
<feature type="domain" description="Type II methyltransferase M.TaqI-like" evidence="8">
    <location>
        <begin position="106"/>
        <end position="219"/>
    </location>
</feature>
<proteinExistence type="predicted"/>
<keyword evidence="4" id="KW-0949">S-adenosyl-L-methionine</keyword>
<dbReference type="SUPFAM" id="SSF53335">
    <property type="entry name" value="S-adenosyl-L-methionine-dependent methyltransferases"/>
    <property type="match status" value="1"/>
</dbReference>
<dbReference type="AlphaFoldDB" id="A0A921MQ11"/>
<keyword evidence="5" id="KW-0680">Restriction system</keyword>
<keyword evidence="3" id="KW-0808">Transferase</keyword>
<evidence type="ECO:0000256" key="5">
    <source>
        <dbReference type="ARBA" id="ARBA00022747"/>
    </source>
</evidence>
<dbReference type="InterPro" id="IPR050953">
    <property type="entry name" value="N4_N6_ade-DNA_methylase"/>
</dbReference>
<gene>
    <name evidence="9" type="ORF">K8U91_01130</name>
</gene>
<reference evidence="9" key="2">
    <citation type="submission" date="2021-09" db="EMBL/GenBank/DDBJ databases">
        <authorList>
            <person name="Gilroy R."/>
        </authorList>
    </citation>
    <scope>NUCLEOTIDE SEQUENCE</scope>
    <source>
        <strain evidence="9">CHK121-7720</strain>
    </source>
</reference>
<sequence length="494" mass="57429">MGSRQIKHNGQVFTPGYLVISMLDYCGYVESPYILRKHIIDNSCGDGAFLCEIVLRYCRTFLKYSNDIQLLKKELQEYVHGIEIDPEIYGKCIENLNHISSQFGIADVAWDIVRGNALKERKYDGKMDFVVGNPPYVRVHNLESDYVDVKKFTFASGGMTDLFLVFFELGFRMLAAGGTLCYITPSSWLNSLAGENMRNEIIYNKYLTGVVDLGHFQPFKATTYTMISRFEKREGNNRIEYDVYDSQKNHICCIDFLSYDEINIRNKFYFSNRKELDLLKRIRYSNVKQYIRVKNGFATLYDEIFIGNIPFDKYTIPVVKASTGKWSRAFFPYDKEGNPLSYEQISSDKNVCAYLDNNAEKLLKGRKKEETPGWFLYGRTQALKDVCKEKYAINTCIKDINSIKLTEVPPGSGVYSGLYILPNEHISYTQLEKIIRNEEFIRYISLLKNYKNGGYYTFNSKDIELYINYKINLDYARRDNNIPSRQLDLFKSIV</sequence>
<protein>
    <recommendedName>
        <fullName evidence="1">site-specific DNA-methyltransferase (adenine-specific)</fullName>
        <ecNumber evidence="1">2.1.1.72</ecNumber>
    </recommendedName>
</protein>
<evidence type="ECO:0000256" key="7">
    <source>
        <dbReference type="ARBA" id="ARBA00047942"/>
    </source>
</evidence>
<keyword evidence="2 9" id="KW-0489">Methyltransferase</keyword>
<dbReference type="InterPro" id="IPR002052">
    <property type="entry name" value="DNA_methylase_N6_adenine_CS"/>
</dbReference>
<dbReference type="GO" id="GO:0009007">
    <property type="term" value="F:site-specific DNA-methyltransferase (adenine-specific) activity"/>
    <property type="evidence" value="ECO:0007669"/>
    <property type="project" value="UniProtKB-EC"/>
</dbReference>
<evidence type="ECO:0000313" key="9">
    <source>
        <dbReference type="EMBL" id="HJG88067.1"/>
    </source>
</evidence>
<dbReference type="PRINTS" id="PR00507">
    <property type="entry name" value="N12N6MTFRASE"/>
</dbReference>
<evidence type="ECO:0000256" key="6">
    <source>
        <dbReference type="ARBA" id="ARBA00023125"/>
    </source>
</evidence>
<dbReference type="GO" id="GO:0009307">
    <property type="term" value="P:DNA restriction-modification system"/>
    <property type="evidence" value="ECO:0007669"/>
    <property type="project" value="UniProtKB-KW"/>
</dbReference>
<evidence type="ECO:0000256" key="4">
    <source>
        <dbReference type="ARBA" id="ARBA00022691"/>
    </source>
</evidence>
<dbReference type="GO" id="GO:0003677">
    <property type="term" value="F:DNA binding"/>
    <property type="evidence" value="ECO:0007669"/>
    <property type="project" value="UniProtKB-KW"/>
</dbReference>
<dbReference type="InterPro" id="IPR029063">
    <property type="entry name" value="SAM-dependent_MTases_sf"/>
</dbReference>
<dbReference type="EMBL" id="DYUD01000007">
    <property type="protein sequence ID" value="HJG88067.1"/>
    <property type="molecule type" value="Genomic_DNA"/>
</dbReference>